<keyword evidence="2 6" id="KW-0812">Transmembrane</keyword>
<keyword evidence="3 6" id="KW-1133">Transmembrane helix</keyword>
<feature type="compositionally biased region" description="Polar residues" evidence="5">
    <location>
        <begin position="155"/>
        <end position="166"/>
    </location>
</feature>
<evidence type="ECO:0000313" key="8">
    <source>
        <dbReference type="Proteomes" id="UP000054821"/>
    </source>
</evidence>
<comment type="caution">
    <text evidence="7">The sequence shown here is derived from an EMBL/GenBank/DDBJ whole genome shotgun (WGS) entry which is preliminary data.</text>
</comment>
<evidence type="ECO:0000256" key="1">
    <source>
        <dbReference type="ARBA" id="ARBA00004167"/>
    </source>
</evidence>
<comment type="subcellular location">
    <subcellularLocation>
        <location evidence="1">Membrane</location>
        <topology evidence="1">Single-pass membrane protein</topology>
    </subcellularLocation>
</comment>
<evidence type="ECO:0000256" key="6">
    <source>
        <dbReference type="SAM" id="Phobius"/>
    </source>
</evidence>
<feature type="compositionally biased region" description="Low complexity" evidence="5">
    <location>
        <begin position="996"/>
        <end position="1018"/>
    </location>
</feature>
<protein>
    <submittedName>
        <fullName evidence="7">Uncharacterized protein</fullName>
    </submittedName>
</protein>
<feature type="region of interest" description="Disordered" evidence="5">
    <location>
        <begin position="120"/>
        <end position="166"/>
    </location>
</feature>
<keyword evidence="8" id="KW-1185">Reference proteome</keyword>
<organism evidence="7 8">
    <name type="scientific">Trichoderma gamsii</name>
    <dbReference type="NCBI Taxonomy" id="398673"/>
    <lineage>
        <taxon>Eukaryota</taxon>
        <taxon>Fungi</taxon>
        <taxon>Dikarya</taxon>
        <taxon>Ascomycota</taxon>
        <taxon>Pezizomycotina</taxon>
        <taxon>Sordariomycetes</taxon>
        <taxon>Hypocreomycetidae</taxon>
        <taxon>Hypocreales</taxon>
        <taxon>Hypocreaceae</taxon>
        <taxon>Trichoderma</taxon>
    </lineage>
</organism>
<dbReference type="AlphaFoldDB" id="A0A2P4ZVK5"/>
<feature type="compositionally biased region" description="Low complexity" evidence="5">
    <location>
        <begin position="1050"/>
        <end position="1060"/>
    </location>
</feature>
<dbReference type="InterPro" id="IPR051694">
    <property type="entry name" value="Immunoregulatory_rcpt-like"/>
</dbReference>
<feature type="compositionally biased region" description="Low complexity" evidence="5">
    <location>
        <begin position="133"/>
        <end position="154"/>
    </location>
</feature>
<feature type="compositionally biased region" description="Low complexity" evidence="5">
    <location>
        <begin position="646"/>
        <end position="657"/>
    </location>
</feature>
<dbReference type="GeneID" id="29982346"/>
<dbReference type="RefSeq" id="XP_018664619.1">
    <property type="nucleotide sequence ID" value="XM_018802263.1"/>
</dbReference>
<dbReference type="GO" id="GO:0071944">
    <property type="term" value="C:cell periphery"/>
    <property type="evidence" value="ECO:0007669"/>
    <property type="project" value="UniProtKB-ARBA"/>
</dbReference>
<feature type="compositionally biased region" description="Polar residues" evidence="5">
    <location>
        <begin position="813"/>
        <end position="829"/>
    </location>
</feature>
<dbReference type="Proteomes" id="UP000054821">
    <property type="component" value="Unassembled WGS sequence"/>
</dbReference>
<feature type="compositionally biased region" description="Polar residues" evidence="5">
    <location>
        <begin position="764"/>
        <end position="773"/>
    </location>
</feature>
<dbReference type="PANTHER" id="PTHR15549">
    <property type="entry name" value="PAIRED IMMUNOGLOBULIN-LIKE TYPE 2 RECEPTOR"/>
    <property type="match status" value="1"/>
</dbReference>
<feature type="region of interest" description="Disordered" evidence="5">
    <location>
        <begin position="599"/>
        <end position="1097"/>
    </location>
</feature>
<feature type="compositionally biased region" description="Low complexity" evidence="5">
    <location>
        <begin position="925"/>
        <end position="979"/>
    </location>
</feature>
<dbReference type="GO" id="GO:0016020">
    <property type="term" value="C:membrane"/>
    <property type="evidence" value="ECO:0007669"/>
    <property type="project" value="UniProtKB-SubCell"/>
</dbReference>
<keyword evidence="4 6" id="KW-0472">Membrane</keyword>
<feature type="compositionally biased region" description="Low complexity" evidence="5">
    <location>
        <begin position="626"/>
        <end position="637"/>
    </location>
</feature>
<name>A0A2P4ZVK5_9HYPO</name>
<gene>
    <name evidence="7" type="ORF">TGAM01_v202806</name>
</gene>
<evidence type="ECO:0000256" key="5">
    <source>
        <dbReference type="SAM" id="MobiDB-lite"/>
    </source>
</evidence>
<feature type="region of interest" description="Disordered" evidence="5">
    <location>
        <begin position="459"/>
        <end position="493"/>
    </location>
</feature>
<accession>A0A2P4ZVK5</accession>
<sequence>METKLRERWQRFVPSLEHMDSPSERRPSSVWSRREQQERVLIKPQAVDAVIDKAYFMCFGQPSALSPTHTVITATLAMPLYGTGPITFPAVTKTSHQTSIPTAISRETRSSVSLPTTLVKDTTSLSKPGPPVTGSTAKPTATTTLRRTTKPSTTAFRSSTSSQAEVLTTDPTGLAFTKTTTATTETSTSTNVPDGIVGGQSEKKASASLSNGQVAGIAIGSIIGIGLIGVGIALFCRLRRRRSQFGRKMRKDGRLLRDSWGPEKPNGGGGTDSWIVNQLRAPLDPGPVPTPTKSWYNRASWRPSAIGLAISPARTRDVTRATTPTSARPLSKLLPAKPVMGQGPPRLEVSLPSRDGDSHFNAKAFMGAAAAGAASGAVMSGAMAASSSPKPAPLPKVRPMAQAATREPTATNQFIKPRNLTPPRIVIPPPSLASPRSKPQSPLLKLIIPKKGTFKPFVPIPVTNTRHDSSTTEFEEDGRTSLSPGGQIWRPPSADPLSAAPYYVADRNGNWKLGDPRRAQEIAELEASISPLTAAPKSAAPKLVAGLGLASGAAEALELVKAASRREATKAAAKIKAAEQAREDGLGIRMAPEKTIRAVEPSLSSDEEIQEQEQDQQPYAPRPLFSNNSNSSNVPRRLSSHRRSSTRSLTRPRITSTDSGVTTFSTSTEDDAELRSPPGMEQLGNLSPVVESPRSLRPRRGQSPTQYPKIPASLNAAMPSSGNLNIEMATSKGGNAAAPSTKPATADRPAQKSPSFGAPLAAATMSSNENTKQQGKRPMGSDAIGAPNAIRTGSPMMRMEGSTSQSDERYQGPRSQTSQQPNLSAQPNASSRPFPPQQSQQYLAPAYQRPTGANNYHMPYRLPPHPSAYRPNIDSSGYPYQTRLPEFNQGPMTYNMSYAPQPNRYPHHHPRDHQPPFTQQSSSARPISQLPQQRQQPSQRPQQQPQQQQPRAQRYQRPPSLGRMPPQQQQQQDFYPQQPSTSASSHYPSDIPQGPLLTSTSTSTSTTSSTDSQSSSLLAKRLGTSRAANMALPVPQPITTSSSQNKWLRQGQQGQQQPSTPKMPPPPQQPAELPATPVWKPRLTPTRRGEDLYLIAR</sequence>
<dbReference type="EMBL" id="JPDN02000007">
    <property type="protein sequence ID" value="PON28312.1"/>
    <property type="molecule type" value="Genomic_DNA"/>
</dbReference>
<feature type="compositionally biased region" description="Polar residues" evidence="5">
    <location>
        <begin position="1037"/>
        <end position="1047"/>
    </location>
</feature>
<feature type="compositionally biased region" description="Polar residues" evidence="5">
    <location>
        <begin position="890"/>
        <end position="900"/>
    </location>
</feature>
<dbReference type="STRING" id="398673.A0A2P4ZVK5"/>
<proteinExistence type="predicted"/>
<feature type="transmembrane region" description="Helical" evidence="6">
    <location>
        <begin position="364"/>
        <end position="385"/>
    </location>
</feature>
<reference evidence="7 8" key="1">
    <citation type="journal article" date="2016" name="Genome Announc.">
        <title>Draft Whole-Genome Sequence of Trichoderma gamsii T6085, a Promising Biocontrol Agent of Fusarium Head Blight on Wheat.</title>
        <authorList>
            <person name="Baroncelli R."/>
            <person name="Zapparata A."/>
            <person name="Piaggeschi G."/>
            <person name="Sarrocco S."/>
            <person name="Vannacci G."/>
        </authorList>
    </citation>
    <scope>NUCLEOTIDE SEQUENCE [LARGE SCALE GENOMIC DNA]</scope>
    <source>
        <strain evidence="7 8">T6085</strain>
    </source>
</reference>
<evidence type="ECO:0000256" key="3">
    <source>
        <dbReference type="ARBA" id="ARBA00022989"/>
    </source>
</evidence>
<evidence type="ECO:0000256" key="4">
    <source>
        <dbReference type="ARBA" id="ARBA00023136"/>
    </source>
</evidence>
<dbReference type="PANTHER" id="PTHR15549:SF26">
    <property type="entry name" value="AXIAL BUDDING PATTERN PROTEIN 2-RELATED"/>
    <property type="match status" value="1"/>
</dbReference>
<feature type="compositionally biased region" description="Acidic residues" evidence="5">
    <location>
        <begin position="605"/>
        <end position="614"/>
    </location>
</feature>
<feature type="compositionally biased region" description="Polar residues" evidence="5">
    <location>
        <begin position="658"/>
        <end position="667"/>
    </location>
</feature>
<evidence type="ECO:0000313" key="7">
    <source>
        <dbReference type="EMBL" id="PON28312.1"/>
    </source>
</evidence>
<feature type="transmembrane region" description="Helical" evidence="6">
    <location>
        <begin position="214"/>
        <end position="238"/>
    </location>
</feature>
<evidence type="ECO:0000256" key="2">
    <source>
        <dbReference type="ARBA" id="ARBA00022692"/>
    </source>
</evidence>